<dbReference type="PROSITE" id="PS51754">
    <property type="entry name" value="OVATE"/>
    <property type="match status" value="1"/>
</dbReference>
<dbReference type="eggNOG" id="ENOG502RZCU">
    <property type="taxonomic scope" value="Eukaryota"/>
</dbReference>
<dbReference type="KEGG" id="nnu:104593994"/>
<dbReference type="InterPro" id="IPR044686">
    <property type="entry name" value="OFP17"/>
</dbReference>
<evidence type="ECO:0000313" key="6">
    <source>
        <dbReference type="Proteomes" id="UP000189703"/>
    </source>
</evidence>
<keyword evidence="2" id="KW-0678">Repressor</keyword>
<keyword evidence="5" id="KW-0539">Nucleus</keyword>
<accession>A0A1U7ZHE5</accession>
<reference evidence="7" key="1">
    <citation type="submission" date="2025-08" db="UniProtKB">
        <authorList>
            <consortium name="RefSeq"/>
        </authorList>
    </citation>
    <scope>IDENTIFICATION</scope>
</reference>
<dbReference type="GO" id="GO:0005634">
    <property type="term" value="C:nucleus"/>
    <property type="evidence" value="ECO:0007669"/>
    <property type="project" value="UniProtKB-SubCell"/>
</dbReference>
<organism evidence="6 7">
    <name type="scientific">Nelumbo nucifera</name>
    <name type="common">Sacred lotus</name>
    <dbReference type="NCBI Taxonomy" id="4432"/>
    <lineage>
        <taxon>Eukaryota</taxon>
        <taxon>Viridiplantae</taxon>
        <taxon>Streptophyta</taxon>
        <taxon>Embryophyta</taxon>
        <taxon>Tracheophyta</taxon>
        <taxon>Spermatophyta</taxon>
        <taxon>Magnoliopsida</taxon>
        <taxon>Proteales</taxon>
        <taxon>Nelumbonaceae</taxon>
        <taxon>Nelumbo</taxon>
    </lineage>
</organism>
<evidence type="ECO:0000256" key="5">
    <source>
        <dbReference type="ARBA" id="ARBA00023242"/>
    </source>
</evidence>
<sequence>MEEVEELRSVTDAELDWFLFPSSPLAPAYARICEAINKREVERQKDLKDACRSFENYLVEMIVEEGKVGDLMDVEEFLYCWKNLTSPVFTDLVCRFYGELCKDLFSGDEGEGDVNDPN</sequence>
<dbReference type="AlphaFoldDB" id="A0A1U7ZHE5"/>
<gene>
    <name evidence="7" type="primary">LOC104593994</name>
</gene>
<keyword evidence="3" id="KW-0805">Transcription regulation</keyword>
<dbReference type="OrthoDB" id="1871608at2759"/>
<dbReference type="RefSeq" id="XP_010252419.1">
    <property type="nucleotide sequence ID" value="XM_010254117.2"/>
</dbReference>
<protein>
    <submittedName>
        <fullName evidence="7">Transcription repressor OFP17</fullName>
    </submittedName>
</protein>
<keyword evidence="6" id="KW-1185">Reference proteome</keyword>
<dbReference type="GeneID" id="104593994"/>
<dbReference type="OMA" id="RFYVEIC"/>
<evidence type="ECO:0000256" key="3">
    <source>
        <dbReference type="ARBA" id="ARBA00023015"/>
    </source>
</evidence>
<keyword evidence="4" id="KW-0804">Transcription</keyword>
<dbReference type="InterPro" id="IPR006458">
    <property type="entry name" value="Ovate_C"/>
</dbReference>
<comment type="subcellular location">
    <subcellularLocation>
        <location evidence="1">Nucleus</location>
    </subcellularLocation>
</comment>
<dbReference type="PANTHER" id="PTHR34042:SF1">
    <property type="entry name" value="TRANSCRIPTION REPRESSOR OFP17"/>
    <property type="match status" value="1"/>
</dbReference>
<evidence type="ECO:0000313" key="7">
    <source>
        <dbReference type="RefSeq" id="XP_010252419.1"/>
    </source>
</evidence>
<dbReference type="PANTHER" id="PTHR34042">
    <property type="entry name" value="TRANSCRIPTION REPRESSOR OFP17"/>
    <property type="match status" value="1"/>
</dbReference>
<name>A0A1U7ZHE5_NELNU</name>
<dbReference type="STRING" id="4432.A0A1U7ZHE5"/>
<dbReference type="Proteomes" id="UP000189703">
    <property type="component" value="Unplaced"/>
</dbReference>
<proteinExistence type="predicted"/>
<evidence type="ECO:0000256" key="4">
    <source>
        <dbReference type="ARBA" id="ARBA00023163"/>
    </source>
</evidence>
<evidence type="ECO:0000256" key="1">
    <source>
        <dbReference type="ARBA" id="ARBA00004123"/>
    </source>
</evidence>
<dbReference type="GO" id="GO:0045892">
    <property type="term" value="P:negative regulation of DNA-templated transcription"/>
    <property type="evidence" value="ECO:0007669"/>
    <property type="project" value="InterPro"/>
</dbReference>
<dbReference type="FunCoup" id="A0A1U7ZHE5">
    <property type="interactions" value="1"/>
</dbReference>
<evidence type="ECO:0000256" key="2">
    <source>
        <dbReference type="ARBA" id="ARBA00022491"/>
    </source>
</evidence>